<name>A0A6A5QQ96_AMPQU</name>
<organism evidence="2 3">
    <name type="scientific">Ampelomyces quisqualis</name>
    <name type="common">Powdery mildew agent</name>
    <dbReference type="NCBI Taxonomy" id="50730"/>
    <lineage>
        <taxon>Eukaryota</taxon>
        <taxon>Fungi</taxon>
        <taxon>Dikarya</taxon>
        <taxon>Ascomycota</taxon>
        <taxon>Pezizomycotina</taxon>
        <taxon>Dothideomycetes</taxon>
        <taxon>Pleosporomycetidae</taxon>
        <taxon>Pleosporales</taxon>
        <taxon>Pleosporineae</taxon>
        <taxon>Phaeosphaeriaceae</taxon>
        <taxon>Ampelomyces</taxon>
    </lineage>
</organism>
<feature type="domain" description="Heterokaryon incompatibility" evidence="1">
    <location>
        <begin position="4"/>
        <end position="68"/>
    </location>
</feature>
<reference evidence="2" key="1">
    <citation type="journal article" date="2020" name="Stud. Mycol.">
        <title>101 Dothideomycetes genomes: a test case for predicting lifestyles and emergence of pathogens.</title>
        <authorList>
            <person name="Haridas S."/>
            <person name="Albert R."/>
            <person name="Binder M."/>
            <person name="Bloem J."/>
            <person name="Labutti K."/>
            <person name="Salamov A."/>
            <person name="Andreopoulos B."/>
            <person name="Baker S."/>
            <person name="Barry K."/>
            <person name="Bills G."/>
            <person name="Bluhm B."/>
            <person name="Cannon C."/>
            <person name="Castanera R."/>
            <person name="Culley D."/>
            <person name="Daum C."/>
            <person name="Ezra D."/>
            <person name="Gonzalez J."/>
            <person name="Henrissat B."/>
            <person name="Kuo A."/>
            <person name="Liang C."/>
            <person name="Lipzen A."/>
            <person name="Lutzoni F."/>
            <person name="Magnuson J."/>
            <person name="Mondo S."/>
            <person name="Nolan M."/>
            <person name="Ohm R."/>
            <person name="Pangilinan J."/>
            <person name="Park H.-J."/>
            <person name="Ramirez L."/>
            <person name="Alfaro M."/>
            <person name="Sun H."/>
            <person name="Tritt A."/>
            <person name="Yoshinaga Y."/>
            <person name="Zwiers L.-H."/>
            <person name="Turgeon B."/>
            <person name="Goodwin S."/>
            <person name="Spatafora J."/>
            <person name="Crous P."/>
            <person name="Grigoriev I."/>
        </authorList>
    </citation>
    <scope>NUCLEOTIDE SEQUENCE</scope>
    <source>
        <strain evidence="2">HMLAC05119</strain>
    </source>
</reference>
<evidence type="ECO:0000259" key="1">
    <source>
        <dbReference type="Pfam" id="PF06985"/>
    </source>
</evidence>
<dbReference type="PANTHER" id="PTHR33112:SF12">
    <property type="entry name" value="HETEROKARYON INCOMPATIBILITY DOMAIN-CONTAINING PROTEIN"/>
    <property type="match status" value="1"/>
</dbReference>
<evidence type="ECO:0000313" key="3">
    <source>
        <dbReference type="Proteomes" id="UP000800096"/>
    </source>
</evidence>
<dbReference type="EMBL" id="ML979135">
    <property type="protein sequence ID" value="KAF1916714.1"/>
    <property type="molecule type" value="Genomic_DNA"/>
</dbReference>
<dbReference type="Proteomes" id="UP000800096">
    <property type="component" value="Unassembled WGS sequence"/>
</dbReference>
<evidence type="ECO:0000313" key="2">
    <source>
        <dbReference type="EMBL" id="KAF1916714.1"/>
    </source>
</evidence>
<protein>
    <recommendedName>
        <fullName evidence="1">Heterokaryon incompatibility domain-containing protein</fullName>
    </recommendedName>
</protein>
<keyword evidence="3" id="KW-1185">Reference proteome</keyword>
<proteinExistence type="predicted"/>
<sequence>MFVAEALDERYLWVGCLCIIQDDPEELKRSIYGMHHVYSAAKLTIVAAGGDDVNAGLPGLFPGTRDAPLSEATLDTVRIVRDEL</sequence>
<dbReference type="OrthoDB" id="2958217at2759"/>
<dbReference type="AlphaFoldDB" id="A0A6A5QQ96"/>
<gene>
    <name evidence="2" type="ORF">BDU57DRAFT_241806</name>
</gene>
<dbReference type="Pfam" id="PF06985">
    <property type="entry name" value="HET"/>
    <property type="match status" value="1"/>
</dbReference>
<dbReference type="InterPro" id="IPR010730">
    <property type="entry name" value="HET"/>
</dbReference>
<accession>A0A6A5QQ96</accession>
<dbReference type="PANTHER" id="PTHR33112">
    <property type="entry name" value="DOMAIN PROTEIN, PUTATIVE-RELATED"/>
    <property type="match status" value="1"/>
</dbReference>